<dbReference type="Proteomes" id="UP000000864">
    <property type="component" value="Segment"/>
</dbReference>
<dbReference type="EMBL" id="AF204951">
    <property type="protein sequence ID" value="AAK14629.1"/>
    <property type="molecule type" value="Genomic_DNA"/>
</dbReference>
<keyword evidence="2" id="KW-1185">Reference proteome</keyword>
<reference evidence="1 2" key="1">
    <citation type="journal article" date="1995" name="Virology">
        <title>Coat protein of the Ectocarpus siliculosus virus.</title>
        <authorList>
            <person name="Klein M."/>
            <person name="Lanka S.T."/>
            <person name="Knippers R."/>
            <person name="Muller D.G."/>
        </authorList>
    </citation>
    <scope>NUCLEOTIDE SEQUENCE [LARGE SCALE GENOMIC DNA]</scope>
    <source>
        <strain evidence="2">Isolate New Zealand/Kaikoura/1988</strain>
    </source>
</reference>
<protein>
    <submittedName>
        <fullName evidence="1">EsV-1-215</fullName>
    </submittedName>
</protein>
<proteinExistence type="predicted"/>
<organism evidence="1 2">
    <name type="scientific">Ectocarpus siliculosus virus 1 (isolate New Zealand/Kaikoura/1988)</name>
    <name type="common">EsV-1</name>
    <dbReference type="NCBI Taxonomy" id="654926"/>
    <lineage>
        <taxon>Viruses</taxon>
        <taxon>Varidnaviria</taxon>
        <taxon>Bamfordvirae</taxon>
        <taxon>Nucleocytoviricota</taxon>
        <taxon>Megaviricetes</taxon>
        <taxon>Algavirales</taxon>
        <taxon>Phycodnaviridae</taxon>
        <taxon>Phaeovirus</taxon>
        <taxon>Phaeovirus unasiliculosus</taxon>
        <taxon>Ectocarpus siliculosus virus 1</taxon>
    </lineage>
</organism>
<evidence type="ECO:0000313" key="2">
    <source>
        <dbReference type="Proteomes" id="UP000000864"/>
    </source>
</evidence>
<dbReference type="KEGG" id="vg:920626"/>
<reference evidence="1 2" key="2">
    <citation type="journal article" date="1998" name="Adv. Virus Res.">
        <title>Viruses in marine brown algae.</title>
        <authorList>
            <person name="Muller D.G."/>
            <person name="Kapp M."/>
            <person name="Knippers R."/>
        </authorList>
    </citation>
    <scope>NUCLEOTIDE SEQUENCE [LARGE SCALE GENOMIC DNA]</scope>
    <source>
        <strain evidence="2">Isolate New Zealand/Kaikoura/1988</strain>
    </source>
</reference>
<sequence length="81" mass="8940">MDILGLRYGPKRGTRGRGSLISSDLLQADRENTHTPTISYYLTSGYVRNSHNLFFLGGGGVGCNFAPRVIQRTVCHVRTRG</sequence>
<evidence type="ECO:0000313" key="1">
    <source>
        <dbReference type="EMBL" id="AAK14629.1"/>
    </source>
</evidence>
<accession>Q8QN75</accession>
<reference evidence="1 2" key="3">
    <citation type="journal article" date="2000" name="Virology">
        <title>Characterization and immunolocalization of major structural proteins in the brown algal virus EsV-1.</title>
        <authorList>
            <person name="Delaroque N."/>
            <person name="Wolf S."/>
            <person name="Muller D.G."/>
            <person name="Knippers R."/>
        </authorList>
    </citation>
    <scope>NUCLEOTIDE SEQUENCE [LARGE SCALE GENOMIC DNA]</scope>
    <source>
        <strain evidence="2">Isolate New Zealand/Kaikoura/1988</strain>
    </source>
</reference>
<name>Q8QN75_ESV1K</name>
<organismHost>
    <name type="scientific">Ectocarpus siliculosus</name>
    <name type="common">Brown alga</name>
    <name type="synonym">Conferva siliculosa</name>
    <dbReference type="NCBI Taxonomy" id="2880"/>
</organismHost>
<gene>
    <name evidence="1" type="primary">ORF 215</name>
</gene>
<reference evidence="1 2" key="4">
    <citation type="journal article" date="2000" name="Virology">
        <title>The brown algal virus EsV-1 particle contains a putative hybrid histidine kinase.</title>
        <authorList>
            <person name="Delaroque N."/>
            <person name="Wolf S."/>
            <person name="Muller D.G."/>
            <person name="Knippers R."/>
        </authorList>
    </citation>
    <scope>NUCLEOTIDE SEQUENCE [LARGE SCALE GENOMIC DNA]</scope>
    <source>
        <strain evidence="2">Isolate New Zealand/Kaikoura/1988</strain>
    </source>
</reference>